<evidence type="ECO:0000313" key="2">
    <source>
        <dbReference type="EMBL" id="CAD8818418.1"/>
    </source>
</evidence>
<reference evidence="2" key="1">
    <citation type="submission" date="2021-01" db="EMBL/GenBank/DDBJ databases">
        <authorList>
            <person name="Corre E."/>
            <person name="Pelletier E."/>
            <person name="Niang G."/>
            <person name="Scheremetjew M."/>
            <person name="Finn R."/>
            <person name="Kale V."/>
            <person name="Holt S."/>
            <person name="Cochrane G."/>
            <person name="Meng A."/>
            <person name="Brown T."/>
            <person name="Cohen L."/>
        </authorList>
    </citation>
    <scope>NUCLEOTIDE SEQUENCE</scope>
    <source>
        <strain evidence="2">CCMP3278</strain>
    </source>
</reference>
<sequence>MRLVRSSGFLGNLSVWFWSELRRGTCSGMRSGGIRGNLVCSGLCTESTSSGGDEESGAEGRVNKDEESGIKKDLDKKTLEVFQGTGKYVKDEQFMQLLERDRERVKKRVLDEKEKLVAKKDPVGSKSSTGRVHAFVSQKDRDLIVELNAFDPQTWTSSALASKFSYPLNNVRAILKLAKIRNDLKKVLGGTLPEELITAKEVWQTLPEPISEKVSESALNSNAISLASRGSNFEVFTKAEKASEALSRRNLANYVVSTAREEEEEAQAEVDGSQNGDLTTMPALSKRERRKLAEDHEWMQQAEMAELERERELEKLSYYRNVTQHSPATWKRSRWLIVDTSKDVINSERMVRVRESDGTLRVGTPRERKQALQVRGVVFPRRTRLDCY</sequence>
<dbReference type="EMBL" id="HBFP01003977">
    <property type="protein sequence ID" value="CAD8818418.1"/>
    <property type="molecule type" value="Transcribed_RNA"/>
</dbReference>
<evidence type="ECO:0008006" key="3">
    <source>
        <dbReference type="Google" id="ProtNLM"/>
    </source>
</evidence>
<evidence type="ECO:0000256" key="1">
    <source>
        <dbReference type="SAM" id="MobiDB-lite"/>
    </source>
</evidence>
<dbReference type="AlphaFoldDB" id="A0A7S1EQZ7"/>
<name>A0A7S1EQZ7_9RHOD</name>
<gene>
    <name evidence="2" type="ORF">TOLI1172_LOCUS2807</name>
</gene>
<protein>
    <recommendedName>
        <fullName evidence="3">Neugrin</fullName>
    </recommendedName>
</protein>
<proteinExistence type="predicted"/>
<feature type="region of interest" description="Disordered" evidence="1">
    <location>
        <begin position="48"/>
        <end position="69"/>
    </location>
</feature>
<organism evidence="2">
    <name type="scientific">Timspurckia oligopyrenoides</name>
    <dbReference type="NCBI Taxonomy" id="708627"/>
    <lineage>
        <taxon>Eukaryota</taxon>
        <taxon>Rhodophyta</taxon>
        <taxon>Bangiophyceae</taxon>
        <taxon>Porphyridiales</taxon>
        <taxon>Porphyridiaceae</taxon>
        <taxon>Timspurckia</taxon>
    </lineage>
</organism>
<accession>A0A7S1EQZ7</accession>